<reference evidence="3 4" key="1">
    <citation type="submission" date="2014-12" db="EMBL/GenBank/DDBJ databases">
        <title>Frankia sp. BMG5.1 draft genome.</title>
        <authorList>
            <person name="Gtari M."/>
            <person name="Ghodhbane-Gtari F."/>
            <person name="Nouioui I."/>
            <person name="Ktari A."/>
            <person name="Hezbri K."/>
            <person name="Mimouni W."/>
            <person name="Sbissi I."/>
            <person name="Ayari A."/>
            <person name="Yamanaka T."/>
            <person name="Normand P."/>
            <person name="Tisa L.S."/>
            <person name="Boudabous A."/>
        </authorList>
    </citation>
    <scope>NUCLEOTIDE SEQUENCE [LARGE SCALE GENOMIC DNA]</scope>
    <source>
        <strain evidence="3 4">BMG5.1</strain>
    </source>
</reference>
<evidence type="ECO:0000256" key="1">
    <source>
        <dbReference type="SAM" id="MobiDB-lite"/>
    </source>
</evidence>
<gene>
    <name evidence="3" type="ORF">FrCorBMG51_11820</name>
</gene>
<evidence type="ECO:0000256" key="2">
    <source>
        <dbReference type="SAM" id="SignalP"/>
    </source>
</evidence>
<dbReference type="EMBL" id="JWIO01000015">
    <property type="protein sequence ID" value="KLL11426.1"/>
    <property type="molecule type" value="Genomic_DNA"/>
</dbReference>
<feature type="signal peptide" evidence="2">
    <location>
        <begin position="1"/>
        <end position="29"/>
    </location>
</feature>
<organism evidence="3 4">
    <name type="scientific">Protofrankia coriariae</name>
    <dbReference type="NCBI Taxonomy" id="1562887"/>
    <lineage>
        <taxon>Bacteria</taxon>
        <taxon>Bacillati</taxon>
        <taxon>Actinomycetota</taxon>
        <taxon>Actinomycetes</taxon>
        <taxon>Frankiales</taxon>
        <taxon>Frankiaceae</taxon>
        <taxon>Protofrankia</taxon>
    </lineage>
</organism>
<feature type="region of interest" description="Disordered" evidence="1">
    <location>
        <begin position="32"/>
        <end position="64"/>
    </location>
</feature>
<protein>
    <submittedName>
        <fullName evidence="3">Uncharacterized protein</fullName>
    </submittedName>
</protein>
<evidence type="ECO:0000313" key="4">
    <source>
        <dbReference type="Proteomes" id="UP000035425"/>
    </source>
</evidence>
<evidence type="ECO:0000313" key="3">
    <source>
        <dbReference type="EMBL" id="KLL11426.1"/>
    </source>
</evidence>
<feature type="compositionally biased region" description="Low complexity" evidence="1">
    <location>
        <begin position="43"/>
        <end position="64"/>
    </location>
</feature>
<accession>A0ABR5F3X4</accession>
<dbReference type="RefSeq" id="WP_047223108.1">
    <property type="nucleotide sequence ID" value="NZ_JWIO01000015.1"/>
</dbReference>
<feature type="chain" id="PRO_5046813880" evidence="2">
    <location>
        <begin position="30"/>
        <end position="102"/>
    </location>
</feature>
<dbReference type="Proteomes" id="UP000035425">
    <property type="component" value="Unassembled WGS sequence"/>
</dbReference>
<keyword evidence="4" id="KW-1185">Reference proteome</keyword>
<sequence>MTARTLRRAVVAIVTGLFAVFLGTAPASALPTSTDTGIGGGTAITIDDPATGTDPATGGDSAAGAGSNALGAISGVVGGLFSSAFSQAGNAVSEGLSNGTPN</sequence>
<name>A0ABR5F3X4_9ACTN</name>
<keyword evidence="2" id="KW-0732">Signal</keyword>
<proteinExistence type="predicted"/>
<comment type="caution">
    <text evidence="3">The sequence shown here is derived from an EMBL/GenBank/DDBJ whole genome shotgun (WGS) entry which is preliminary data.</text>
</comment>